<dbReference type="GO" id="GO:0009036">
    <property type="term" value="F:type II site-specific deoxyribonuclease activity"/>
    <property type="evidence" value="ECO:0007669"/>
    <property type="project" value="InterPro"/>
</dbReference>
<protein>
    <submittedName>
        <fullName evidence="1">Restriction endonuclease</fullName>
    </submittedName>
</protein>
<keyword evidence="1" id="KW-0378">Hydrolase</keyword>
<reference evidence="1 2" key="2">
    <citation type="submission" date="2018-06" db="EMBL/GenBank/DDBJ databases">
        <title>Metagenomic assembly of (sub)arctic Cyanobacteria and their associated microbiome from non-axenic cultures.</title>
        <authorList>
            <person name="Baurain D."/>
        </authorList>
    </citation>
    <scope>NUCLEOTIDE SEQUENCE [LARGE SCALE GENOMIC DNA]</scope>
    <source>
        <strain evidence="1">ULC066bin1</strain>
    </source>
</reference>
<dbReference type="EMBL" id="QBML01000043">
    <property type="protein sequence ID" value="PZO36239.1"/>
    <property type="molecule type" value="Genomic_DNA"/>
</dbReference>
<dbReference type="Proteomes" id="UP000249467">
    <property type="component" value="Unassembled WGS sequence"/>
</dbReference>
<comment type="caution">
    <text evidence="1">The sequence shown here is derived from an EMBL/GenBank/DDBJ whole genome shotgun (WGS) entry which is preliminary data.</text>
</comment>
<organism evidence="1 2">
    <name type="scientific">Pseudanabaena frigida</name>
    <dbReference type="NCBI Taxonomy" id="945775"/>
    <lineage>
        <taxon>Bacteria</taxon>
        <taxon>Bacillati</taxon>
        <taxon>Cyanobacteriota</taxon>
        <taxon>Cyanophyceae</taxon>
        <taxon>Pseudanabaenales</taxon>
        <taxon>Pseudanabaenaceae</taxon>
        <taxon>Pseudanabaena</taxon>
    </lineage>
</organism>
<dbReference type="GO" id="GO:0009307">
    <property type="term" value="P:DNA restriction-modification system"/>
    <property type="evidence" value="ECO:0007669"/>
    <property type="project" value="InterPro"/>
</dbReference>
<dbReference type="InterPro" id="IPR019046">
    <property type="entry name" value="Restrct_endonuc_II_NgoPII"/>
</dbReference>
<sequence length="286" mass="32692">MTNLLKAIINIVNNNELDLVNYFRSRNKINAVGDSLELFIKDAFCNSFGLDLKDKGINIYPKFFSYEGNSNNPPDLILKNGDAIEVKKIESLKAGIALNSSYPKSKLFAIDPMITNACRNCEDSWNVKDIIYAVGVVPKSQNRLKVLWFVYGDCFAAEKQVYERIRSGICDGINQILGIEFAETNELARVNKVDPLGITYLRVRGMWGIENPINIYDYMDIDYDENDDFLMIVVMQESKYMSFPKGIRQELENLSSNKNLEIKDIQIKSPNNPVKLLNSKIIIYKR</sequence>
<keyword evidence="1" id="KW-0540">Nuclease</keyword>
<evidence type="ECO:0000313" key="2">
    <source>
        <dbReference type="Proteomes" id="UP000249467"/>
    </source>
</evidence>
<name>A0A2W4W2F0_9CYAN</name>
<gene>
    <name evidence="1" type="ORF">DCF19_22080</name>
</gene>
<dbReference type="Pfam" id="PF09521">
    <property type="entry name" value="RE_NgoPII"/>
    <property type="match status" value="1"/>
</dbReference>
<reference evidence="1 2" key="1">
    <citation type="submission" date="2018-04" db="EMBL/GenBank/DDBJ databases">
        <authorList>
            <person name="Go L.Y."/>
            <person name="Mitchell J.A."/>
        </authorList>
    </citation>
    <scope>NUCLEOTIDE SEQUENCE [LARGE SCALE GENOMIC DNA]</scope>
    <source>
        <strain evidence="1">ULC066bin1</strain>
    </source>
</reference>
<accession>A0A2W4W2F0</accession>
<keyword evidence="1" id="KW-0255">Endonuclease</keyword>
<evidence type="ECO:0000313" key="1">
    <source>
        <dbReference type="EMBL" id="PZO36239.1"/>
    </source>
</evidence>
<dbReference type="AlphaFoldDB" id="A0A2W4W2F0"/>
<proteinExistence type="predicted"/>
<dbReference type="GO" id="GO:0003677">
    <property type="term" value="F:DNA binding"/>
    <property type="evidence" value="ECO:0007669"/>
    <property type="project" value="InterPro"/>
</dbReference>